<evidence type="ECO:0000313" key="20">
    <source>
        <dbReference type="Proteomes" id="UP001442364"/>
    </source>
</evidence>
<feature type="domain" description="HRDC" evidence="16">
    <location>
        <begin position="574"/>
        <end position="654"/>
    </location>
</feature>
<evidence type="ECO:0000256" key="4">
    <source>
        <dbReference type="ARBA" id="ARBA00022723"/>
    </source>
</evidence>
<dbReference type="GO" id="GO:0016787">
    <property type="term" value="F:hydrolase activity"/>
    <property type="evidence" value="ECO:0007669"/>
    <property type="project" value="UniProtKB-KW"/>
</dbReference>
<evidence type="ECO:0000256" key="10">
    <source>
        <dbReference type="ARBA" id="ARBA00023235"/>
    </source>
</evidence>
<dbReference type="PANTHER" id="PTHR13710">
    <property type="entry name" value="DNA HELICASE RECQ FAMILY MEMBER"/>
    <property type="match status" value="1"/>
</dbReference>
<keyword evidence="4" id="KW-0479">Metal-binding</keyword>
<evidence type="ECO:0000256" key="1">
    <source>
        <dbReference type="ARBA" id="ARBA00001946"/>
    </source>
</evidence>
<dbReference type="GO" id="GO:0003678">
    <property type="term" value="F:DNA helicase activity"/>
    <property type="evidence" value="ECO:0007669"/>
    <property type="project" value="UniProtKB-EC"/>
</dbReference>
<dbReference type="Pfam" id="PF09382">
    <property type="entry name" value="RQC"/>
    <property type="match status" value="1"/>
</dbReference>
<evidence type="ECO:0000256" key="6">
    <source>
        <dbReference type="ARBA" id="ARBA00022801"/>
    </source>
</evidence>
<dbReference type="Gene3D" id="1.10.10.10">
    <property type="entry name" value="Winged helix-like DNA-binding domain superfamily/Winged helix DNA-binding domain"/>
    <property type="match status" value="1"/>
</dbReference>
<keyword evidence="9" id="KW-0238">DNA-binding</keyword>
<proteinExistence type="inferred from homology"/>
<comment type="catalytic activity">
    <reaction evidence="11">
        <text>Couples ATP hydrolysis with the unwinding of duplex DNA by translocating in the 3'-5' direction.</text>
        <dbReference type="EC" id="5.6.2.4"/>
    </reaction>
</comment>
<feature type="domain" description="Helicase ATP-binding" evidence="17">
    <location>
        <begin position="24"/>
        <end position="193"/>
    </location>
</feature>
<dbReference type="SMART" id="SM00487">
    <property type="entry name" value="DEXDc"/>
    <property type="match status" value="1"/>
</dbReference>
<dbReference type="PROSITE" id="PS51192">
    <property type="entry name" value="HELICASE_ATP_BIND_1"/>
    <property type="match status" value="1"/>
</dbReference>
<dbReference type="InterPro" id="IPR018982">
    <property type="entry name" value="RQC_domain"/>
</dbReference>
<comment type="cofactor">
    <cofactor evidence="1">
        <name>Mg(2+)</name>
        <dbReference type="ChEBI" id="CHEBI:18420"/>
    </cofactor>
</comment>
<dbReference type="SUPFAM" id="SSF47819">
    <property type="entry name" value="HRDC-like"/>
    <property type="match status" value="1"/>
</dbReference>
<comment type="similarity">
    <text evidence="3">Belongs to the helicase family. RecQ subfamily.</text>
</comment>
<reference evidence="19 20" key="1">
    <citation type="submission" date="2024-03" db="EMBL/GenBank/DDBJ databases">
        <title>Human intestinal bacterial collection.</title>
        <authorList>
            <person name="Pauvert C."/>
            <person name="Hitch T.C.A."/>
            <person name="Clavel T."/>
        </authorList>
    </citation>
    <scope>NUCLEOTIDE SEQUENCE [LARGE SCALE GENOMIC DNA]</scope>
    <source>
        <strain evidence="19 20">CLA-AA-H255</strain>
    </source>
</reference>
<evidence type="ECO:0000259" key="18">
    <source>
        <dbReference type="PROSITE" id="PS51194"/>
    </source>
</evidence>
<evidence type="ECO:0000313" key="19">
    <source>
        <dbReference type="EMBL" id="MEQ2379301.1"/>
    </source>
</evidence>
<keyword evidence="6 19" id="KW-0378">Hydrolase</keyword>
<dbReference type="InterPro" id="IPR001650">
    <property type="entry name" value="Helicase_C-like"/>
</dbReference>
<evidence type="ECO:0000256" key="2">
    <source>
        <dbReference type="ARBA" id="ARBA00001947"/>
    </source>
</evidence>
<dbReference type="InterPro" id="IPR036388">
    <property type="entry name" value="WH-like_DNA-bd_sf"/>
</dbReference>
<dbReference type="RefSeq" id="WP_349153408.1">
    <property type="nucleotide sequence ID" value="NZ_JBBMER010000003.1"/>
</dbReference>
<dbReference type="InterPro" id="IPR036390">
    <property type="entry name" value="WH_DNA-bd_sf"/>
</dbReference>
<evidence type="ECO:0000256" key="8">
    <source>
        <dbReference type="ARBA" id="ARBA00022840"/>
    </source>
</evidence>
<dbReference type="InterPro" id="IPR027417">
    <property type="entry name" value="P-loop_NTPase"/>
</dbReference>
<dbReference type="InterPro" id="IPR010997">
    <property type="entry name" value="HRDC-like_sf"/>
</dbReference>
<evidence type="ECO:0000256" key="11">
    <source>
        <dbReference type="ARBA" id="ARBA00034617"/>
    </source>
</evidence>
<keyword evidence="7 19" id="KW-0347">Helicase</keyword>
<gene>
    <name evidence="19" type="ORF">WMO14_05340</name>
</gene>
<feature type="region of interest" description="Disordered" evidence="15">
    <location>
        <begin position="521"/>
        <end position="572"/>
    </location>
</feature>
<organism evidence="19 20">
    <name type="scientific">[Lactobacillus] rogosae</name>
    <dbReference type="NCBI Taxonomy" id="706562"/>
    <lineage>
        <taxon>Bacteria</taxon>
        <taxon>Bacillati</taxon>
        <taxon>Bacillota</taxon>
        <taxon>Clostridia</taxon>
        <taxon>Lachnospirales</taxon>
        <taxon>Lachnospiraceae</taxon>
        <taxon>Lachnospira</taxon>
    </lineage>
</organism>
<evidence type="ECO:0000256" key="7">
    <source>
        <dbReference type="ARBA" id="ARBA00022806"/>
    </source>
</evidence>
<dbReference type="SMART" id="SM00341">
    <property type="entry name" value="HRDC"/>
    <property type="match status" value="1"/>
</dbReference>
<dbReference type="SUPFAM" id="SSF46785">
    <property type="entry name" value="Winged helix' DNA-binding domain"/>
    <property type="match status" value="1"/>
</dbReference>
<dbReference type="SMART" id="SM00956">
    <property type="entry name" value="RQC"/>
    <property type="match status" value="1"/>
</dbReference>
<feature type="domain" description="Helicase C-terminal" evidence="18">
    <location>
        <begin position="215"/>
        <end position="361"/>
    </location>
</feature>
<evidence type="ECO:0000256" key="12">
    <source>
        <dbReference type="ARBA" id="ARBA00034808"/>
    </source>
</evidence>
<dbReference type="Pfam" id="PF00570">
    <property type="entry name" value="HRDC"/>
    <property type="match status" value="1"/>
</dbReference>
<dbReference type="InterPro" id="IPR004589">
    <property type="entry name" value="DNA_helicase_ATP-dep_RecQ"/>
</dbReference>
<dbReference type="InterPro" id="IPR014001">
    <property type="entry name" value="Helicase_ATP-bd"/>
</dbReference>
<dbReference type="Gene3D" id="1.10.150.80">
    <property type="entry name" value="HRDC domain"/>
    <property type="match status" value="1"/>
</dbReference>
<dbReference type="SUPFAM" id="SSF52540">
    <property type="entry name" value="P-loop containing nucleoside triphosphate hydrolases"/>
    <property type="match status" value="1"/>
</dbReference>
<dbReference type="PROSITE" id="PS50967">
    <property type="entry name" value="HRDC"/>
    <property type="match status" value="1"/>
</dbReference>
<keyword evidence="8" id="KW-0067">ATP-binding</keyword>
<dbReference type="NCBIfam" id="TIGR00614">
    <property type="entry name" value="recQ_fam"/>
    <property type="match status" value="1"/>
</dbReference>
<dbReference type="PROSITE" id="PS51194">
    <property type="entry name" value="HELICASE_CTER"/>
    <property type="match status" value="1"/>
</dbReference>
<dbReference type="SMART" id="SM00490">
    <property type="entry name" value="HELICc"/>
    <property type="match status" value="1"/>
</dbReference>
<dbReference type="Proteomes" id="UP001442364">
    <property type="component" value="Unassembled WGS sequence"/>
</dbReference>
<sequence length="659" mass="73739">MDSKEVLKEYFGYDSFRAGQEDIINALLEKKDVLAIMPTGAGKSLCYQVPAMMLSGITVVISPLISLMQDQVKSLNDVGINAAYVNSTLSESEIDGTLNMVLNGIYKIIYIAPERLESAKFCEFSKQADISMVTVDEAHCISQWGQDFRPSYVKIVDYINSLPARPVVSAFTATATNEVKTDIECILRLDNPKVVITGFDRKNLYYSVEHISGKNKDRYISNYVKEHIDESGIIYCATRKNVDTLYETLSSMGISVTRYHAGLSNEERKRNQDDFIYDRSLVVVATNAFGMGIDKSNVRYVIHYNMPQSMENYYQEAGRAGRDGEDSQCIMLFSAQDVIIDKFLLDKKEFEGVEYEDIDVIKQRDLHRLYVMEGYCKTTGCLRNYILNYFGENVTGVCGNCGNCNSEYEEIDMTAQAKWVINCIAETKGRFGQGIVIGTLLGADRARLKEVGAVNYKSYGKLAGMKEAELRPLIAQLISDGYIIQTQDEYSVLKMGDITPLKQENAHIYLKRMKESEEVKNAKLVGKTRSTGSSYEAGDETFLSGSGKKGRKQTGKAGKRSSSSTGKKSTDSLTSAGYELFERLKALRMIIAREEGMPPYIVFSDKTLIDMCEKLPLNAEAMLEVSGVGQNKLMKYGQRFVNEIDTFVKEHKGMAATIN</sequence>
<comment type="caution">
    <text evidence="19">The sequence shown here is derived from an EMBL/GenBank/DDBJ whole genome shotgun (WGS) entry which is preliminary data.</text>
</comment>
<evidence type="ECO:0000256" key="3">
    <source>
        <dbReference type="ARBA" id="ARBA00005446"/>
    </source>
</evidence>
<evidence type="ECO:0000256" key="9">
    <source>
        <dbReference type="ARBA" id="ARBA00023125"/>
    </source>
</evidence>
<keyword evidence="10" id="KW-0413">Isomerase</keyword>
<dbReference type="InterPro" id="IPR044876">
    <property type="entry name" value="HRDC_dom_sf"/>
</dbReference>
<dbReference type="Gene3D" id="3.40.50.300">
    <property type="entry name" value="P-loop containing nucleotide triphosphate hydrolases"/>
    <property type="match status" value="2"/>
</dbReference>
<evidence type="ECO:0000259" key="16">
    <source>
        <dbReference type="PROSITE" id="PS50967"/>
    </source>
</evidence>
<comment type="cofactor">
    <cofactor evidence="2">
        <name>Zn(2+)</name>
        <dbReference type="ChEBI" id="CHEBI:29105"/>
    </cofactor>
</comment>
<dbReference type="InterPro" id="IPR002121">
    <property type="entry name" value="HRDC_dom"/>
</dbReference>
<accession>A0ABV1BU92</accession>
<name>A0ABV1BU92_9FIRM</name>
<dbReference type="EMBL" id="JBBMER010000003">
    <property type="protein sequence ID" value="MEQ2379301.1"/>
    <property type="molecule type" value="Genomic_DNA"/>
</dbReference>
<keyword evidence="20" id="KW-1185">Reference proteome</keyword>
<evidence type="ECO:0000256" key="15">
    <source>
        <dbReference type="SAM" id="MobiDB-lite"/>
    </source>
</evidence>
<dbReference type="InterPro" id="IPR032284">
    <property type="entry name" value="RecQ_Zn-bd"/>
</dbReference>
<evidence type="ECO:0000256" key="13">
    <source>
        <dbReference type="ARBA" id="ARBA00044535"/>
    </source>
</evidence>
<dbReference type="Pfam" id="PF00271">
    <property type="entry name" value="Helicase_C"/>
    <property type="match status" value="1"/>
</dbReference>
<dbReference type="CDD" id="cd17920">
    <property type="entry name" value="DEXHc_RecQ"/>
    <property type="match status" value="1"/>
</dbReference>
<dbReference type="EC" id="5.6.2.4" evidence="12"/>
<dbReference type="CDD" id="cd18794">
    <property type="entry name" value="SF2_C_RecQ"/>
    <property type="match status" value="1"/>
</dbReference>
<dbReference type="PANTHER" id="PTHR13710:SF105">
    <property type="entry name" value="ATP-DEPENDENT DNA HELICASE Q1"/>
    <property type="match status" value="1"/>
</dbReference>
<dbReference type="Pfam" id="PF16124">
    <property type="entry name" value="RecQ_Zn_bind"/>
    <property type="match status" value="1"/>
</dbReference>
<feature type="compositionally biased region" description="Low complexity" evidence="15">
    <location>
        <begin position="560"/>
        <end position="572"/>
    </location>
</feature>
<evidence type="ECO:0000256" key="5">
    <source>
        <dbReference type="ARBA" id="ARBA00022741"/>
    </source>
</evidence>
<feature type="compositionally biased region" description="Basic residues" evidence="15">
    <location>
        <begin position="548"/>
        <end position="559"/>
    </location>
</feature>
<dbReference type="InterPro" id="IPR011545">
    <property type="entry name" value="DEAD/DEAH_box_helicase_dom"/>
</dbReference>
<protein>
    <recommendedName>
        <fullName evidence="13">ATP-dependent DNA helicase RecQ</fullName>
        <ecNumber evidence="12">5.6.2.4</ecNumber>
    </recommendedName>
    <alternativeName>
        <fullName evidence="14">DNA 3'-5' helicase RecQ</fullName>
    </alternativeName>
</protein>
<evidence type="ECO:0000259" key="17">
    <source>
        <dbReference type="PROSITE" id="PS51192"/>
    </source>
</evidence>
<evidence type="ECO:0000256" key="14">
    <source>
        <dbReference type="ARBA" id="ARBA00044550"/>
    </source>
</evidence>
<keyword evidence="5" id="KW-0547">Nucleotide-binding</keyword>
<dbReference type="Pfam" id="PF00270">
    <property type="entry name" value="DEAD"/>
    <property type="match status" value="1"/>
</dbReference>